<dbReference type="InterPro" id="IPR052714">
    <property type="entry name" value="MFS_Exporter"/>
</dbReference>
<dbReference type="PROSITE" id="PS50850">
    <property type="entry name" value="MFS"/>
    <property type="match status" value="1"/>
</dbReference>
<keyword evidence="2 5" id="KW-0812">Transmembrane</keyword>
<name>A0ABV5CZX7_9ACTN</name>
<gene>
    <name evidence="7" type="ORF">AAFH96_31340</name>
</gene>
<feature type="transmembrane region" description="Helical" evidence="5">
    <location>
        <begin position="173"/>
        <end position="194"/>
    </location>
</feature>
<protein>
    <submittedName>
        <fullName evidence="7">MFS transporter</fullName>
    </submittedName>
</protein>
<comment type="subcellular location">
    <subcellularLocation>
        <location evidence="1">Cell membrane</location>
        <topology evidence="1">Multi-pass membrane protein</topology>
    </subcellularLocation>
</comment>
<feature type="transmembrane region" description="Helical" evidence="5">
    <location>
        <begin position="235"/>
        <end position="257"/>
    </location>
</feature>
<accession>A0ABV5CZX7</accession>
<proteinExistence type="predicted"/>
<reference evidence="7 8" key="1">
    <citation type="submission" date="2024-04" db="EMBL/GenBank/DDBJ databases">
        <title>Polymorphospora sp. isolated from Baiyangdian Lake in Xiong'an New Area.</title>
        <authorList>
            <person name="Zhang X."/>
            <person name="Liu J."/>
        </authorList>
    </citation>
    <scope>NUCLEOTIDE SEQUENCE [LARGE SCALE GENOMIC DNA]</scope>
    <source>
        <strain evidence="7 8">2-325</strain>
    </source>
</reference>
<keyword evidence="4 5" id="KW-0472">Membrane</keyword>
<evidence type="ECO:0000256" key="4">
    <source>
        <dbReference type="ARBA" id="ARBA00023136"/>
    </source>
</evidence>
<dbReference type="RefSeq" id="WP_364206387.1">
    <property type="nucleotide sequence ID" value="NZ_JBCGDC010000151.1"/>
</dbReference>
<feature type="transmembrane region" description="Helical" evidence="5">
    <location>
        <begin position="328"/>
        <end position="350"/>
    </location>
</feature>
<feature type="transmembrane region" description="Helical" evidence="5">
    <location>
        <begin position="356"/>
        <end position="377"/>
    </location>
</feature>
<dbReference type="Proteomes" id="UP001582793">
    <property type="component" value="Unassembled WGS sequence"/>
</dbReference>
<feature type="transmembrane region" description="Helical" evidence="5">
    <location>
        <begin position="140"/>
        <end position="161"/>
    </location>
</feature>
<evidence type="ECO:0000256" key="3">
    <source>
        <dbReference type="ARBA" id="ARBA00022989"/>
    </source>
</evidence>
<feature type="transmembrane region" description="Helical" evidence="5">
    <location>
        <begin position="206"/>
        <end position="229"/>
    </location>
</feature>
<feature type="transmembrane region" description="Helical" evidence="5">
    <location>
        <begin position="81"/>
        <end position="98"/>
    </location>
</feature>
<keyword evidence="8" id="KW-1185">Reference proteome</keyword>
<dbReference type="EMBL" id="JBCGDC010000151">
    <property type="protein sequence ID" value="MFB6397553.1"/>
    <property type="molecule type" value="Genomic_DNA"/>
</dbReference>
<evidence type="ECO:0000313" key="7">
    <source>
        <dbReference type="EMBL" id="MFB6397553.1"/>
    </source>
</evidence>
<evidence type="ECO:0000256" key="2">
    <source>
        <dbReference type="ARBA" id="ARBA00022692"/>
    </source>
</evidence>
<dbReference type="InterPro" id="IPR020846">
    <property type="entry name" value="MFS_dom"/>
</dbReference>
<dbReference type="SUPFAM" id="SSF103473">
    <property type="entry name" value="MFS general substrate transporter"/>
    <property type="match status" value="1"/>
</dbReference>
<feature type="transmembrane region" description="Helical" evidence="5">
    <location>
        <begin position="293"/>
        <end position="316"/>
    </location>
</feature>
<feature type="transmembrane region" description="Helical" evidence="5">
    <location>
        <begin position="12"/>
        <end position="36"/>
    </location>
</feature>
<dbReference type="PANTHER" id="PTHR23531:SF1">
    <property type="entry name" value="QUINOLENE RESISTANCE PROTEIN NORA"/>
    <property type="match status" value="1"/>
</dbReference>
<evidence type="ECO:0000256" key="5">
    <source>
        <dbReference type="SAM" id="Phobius"/>
    </source>
</evidence>
<organism evidence="7 8">
    <name type="scientific">Polymorphospora lycopeni</name>
    <dbReference type="NCBI Taxonomy" id="3140240"/>
    <lineage>
        <taxon>Bacteria</taxon>
        <taxon>Bacillati</taxon>
        <taxon>Actinomycetota</taxon>
        <taxon>Actinomycetes</taxon>
        <taxon>Micromonosporales</taxon>
        <taxon>Micromonosporaceae</taxon>
        <taxon>Polymorphospora</taxon>
    </lineage>
</organism>
<dbReference type="InterPro" id="IPR036259">
    <property type="entry name" value="MFS_trans_sf"/>
</dbReference>
<feature type="transmembrane region" description="Helical" evidence="5">
    <location>
        <begin position="269"/>
        <end position="287"/>
    </location>
</feature>
<evidence type="ECO:0000259" key="6">
    <source>
        <dbReference type="PROSITE" id="PS50850"/>
    </source>
</evidence>
<feature type="domain" description="Major facilitator superfamily (MFS) profile" evidence="6">
    <location>
        <begin position="14"/>
        <end position="380"/>
    </location>
</feature>
<evidence type="ECO:0000313" key="8">
    <source>
        <dbReference type="Proteomes" id="UP001582793"/>
    </source>
</evidence>
<feature type="transmembrane region" description="Helical" evidence="5">
    <location>
        <begin position="48"/>
        <end position="69"/>
    </location>
</feature>
<dbReference type="PANTHER" id="PTHR23531">
    <property type="entry name" value="QUINOLENE RESISTANCE PROTEIN NORA"/>
    <property type="match status" value="1"/>
</dbReference>
<dbReference type="Pfam" id="PF07690">
    <property type="entry name" value="MFS_1"/>
    <property type="match status" value="1"/>
</dbReference>
<dbReference type="Gene3D" id="1.20.1250.20">
    <property type="entry name" value="MFS general substrate transporter like domains"/>
    <property type="match status" value="2"/>
</dbReference>
<feature type="transmembrane region" description="Helical" evidence="5">
    <location>
        <begin position="110"/>
        <end position="133"/>
    </location>
</feature>
<evidence type="ECO:0000256" key="1">
    <source>
        <dbReference type="ARBA" id="ARBA00004651"/>
    </source>
</evidence>
<comment type="caution">
    <text evidence="7">The sequence shown here is derived from an EMBL/GenBank/DDBJ whole genome shotgun (WGS) entry which is preliminary data.</text>
</comment>
<keyword evidence="3 5" id="KW-1133">Transmembrane helix</keyword>
<sequence length="386" mass="38917">MTAVPTTGPRWGVVVGGLLVTLLIVFVAFGAVVPVLPPLVLDRLAGSQFTVGLAFALSGIAALLGRPYAGRLAQRHGSRPVMVAGCVLAALVGAAYAVPAGLPGLLATRVLMGLAEAVVFTAGSVWVVALAPAHRRAEIVGYYGLAMWGGWTLGPMVGHLLRTGVGYPAVWTLAALAPLAAVAVVAALPGTVPGEAGPARLLPRPVVLPGTALALSAFGYAALTGFVALHLADRGIGHGAVLLSLFGAAYVLVRLVFGRLPDRVGPRPVVVFCGLAEAAGLLLIALAPTFWVAAVGALVMGGGFTLLYPALALLVIRRSAERDRGTALGAYTSFWDLGLGVAGLVTGAVALIGYGWVFVLAAGLAATAAAIGAFATAMRAPAPQRV</sequence>
<dbReference type="InterPro" id="IPR011701">
    <property type="entry name" value="MFS"/>
</dbReference>